<keyword evidence="1" id="KW-0812">Transmembrane</keyword>
<proteinExistence type="predicted"/>
<feature type="transmembrane region" description="Helical" evidence="1">
    <location>
        <begin position="73"/>
        <end position="92"/>
    </location>
</feature>
<dbReference type="HOGENOM" id="CLU_1639518_0_0_1"/>
<dbReference type="EMBL" id="KN837180">
    <property type="protein sequence ID" value="KIJ36269.1"/>
    <property type="molecule type" value="Genomic_DNA"/>
</dbReference>
<feature type="non-terminal residue" evidence="2">
    <location>
        <position position="1"/>
    </location>
</feature>
<dbReference type="AlphaFoldDB" id="A0A0C9UN31"/>
<evidence type="ECO:0000313" key="2">
    <source>
        <dbReference type="EMBL" id="KIJ36269.1"/>
    </source>
</evidence>
<reference evidence="2 3" key="1">
    <citation type="submission" date="2014-06" db="EMBL/GenBank/DDBJ databases">
        <title>Evolutionary Origins and Diversification of the Mycorrhizal Mutualists.</title>
        <authorList>
            <consortium name="DOE Joint Genome Institute"/>
            <consortium name="Mycorrhizal Genomics Consortium"/>
            <person name="Kohler A."/>
            <person name="Kuo A."/>
            <person name="Nagy L.G."/>
            <person name="Floudas D."/>
            <person name="Copeland A."/>
            <person name="Barry K.W."/>
            <person name="Cichocki N."/>
            <person name="Veneault-Fourrey C."/>
            <person name="LaButti K."/>
            <person name="Lindquist E.A."/>
            <person name="Lipzen A."/>
            <person name="Lundell T."/>
            <person name="Morin E."/>
            <person name="Murat C."/>
            <person name="Riley R."/>
            <person name="Ohm R."/>
            <person name="Sun H."/>
            <person name="Tunlid A."/>
            <person name="Henrissat B."/>
            <person name="Grigoriev I.V."/>
            <person name="Hibbett D.S."/>
            <person name="Martin F."/>
        </authorList>
    </citation>
    <scope>NUCLEOTIDE SEQUENCE [LARGE SCALE GENOMIC DNA]</scope>
    <source>
        <strain evidence="2 3">SS14</strain>
    </source>
</reference>
<feature type="transmembrane region" description="Helical" evidence="1">
    <location>
        <begin position="6"/>
        <end position="26"/>
    </location>
</feature>
<evidence type="ECO:0000313" key="3">
    <source>
        <dbReference type="Proteomes" id="UP000054279"/>
    </source>
</evidence>
<keyword evidence="3" id="KW-1185">Reference proteome</keyword>
<evidence type="ECO:0000256" key="1">
    <source>
        <dbReference type="SAM" id="Phobius"/>
    </source>
</evidence>
<organism evidence="2 3">
    <name type="scientific">Sphaerobolus stellatus (strain SS14)</name>
    <dbReference type="NCBI Taxonomy" id="990650"/>
    <lineage>
        <taxon>Eukaryota</taxon>
        <taxon>Fungi</taxon>
        <taxon>Dikarya</taxon>
        <taxon>Basidiomycota</taxon>
        <taxon>Agaricomycotina</taxon>
        <taxon>Agaricomycetes</taxon>
        <taxon>Phallomycetidae</taxon>
        <taxon>Geastrales</taxon>
        <taxon>Sphaerobolaceae</taxon>
        <taxon>Sphaerobolus</taxon>
    </lineage>
</organism>
<dbReference type="OrthoDB" id="3242376at2759"/>
<name>A0A0C9UN31_SPHS4</name>
<sequence>LFIAVSFYVMPLVTDTVIFILTIKKTNNQLPGMSRTPIIKKIRMSGLIYYGPIFSSNLANLIIFFIAPADLKAVGASFCISLTSLMVSRLFLNLRSGMLYVVNSYSSTYLSMFIRKSGRNLSATLIGNLGEDIEDRVDSHSKEYFGRPHLIRYRMNLLNLNE</sequence>
<keyword evidence="1" id="KW-1133">Transmembrane helix</keyword>
<feature type="transmembrane region" description="Helical" evidence="1">
    <location>
        <begin position="47"/>
        <end position="67"/>
    </location>
</feature>
<accession>A0A0C9UN31</accession>
<gene>
    <name evidence="2" type="ORF">M422DRAFT_179693</name>
</gene>
<keyword evidence="1" id="KW-0472">Membrane</keyword>
<protein>
    <submittedName>
        <fullName evidence="2">Uncharacterized protein</fullName>
    </submittedName>
</protein>
<dbReference type="Proteomes" id="UP000054279">
    <property type="component" value="Unassembled WGS sequence"/>
</dbReference>